<dbReference type="Proteomes" id="UP000801492">
    <property type="component" value="Unassembled WGS sequence"/>
</dbReference>
<accession>A0A8K0GBD9</accession>
<name>A0A8K0GBD9_IGNLU</name>
<organism evidence="1 2">
    <name type="scientific">Ignelater luminosus</name>
    <name type="common">Cucubano</name>
    <name type="synonym">Pyrophorus luminosus</name>
    <dbReference type="NCBI Taxonomy" id="2038154"/>
    <lineage>
        <taxon>Eukaryota</taxon>
        <taxon>Metazoa</taxon>
        <taxon>Ecdysozoa</taxon>
        <taxon>Arthropoda</taxon>
        <taxon>Hexapoda</taxon>
        <taxon>Insecta</taxon>
        <taxon>Pterygota</taxon>
        <taxon>Neoptera</taxon>
        <taxon>Endopterygota</taxon>
        <taxon>Coleoptera</taxon>
        <taxon>Polyphaga</taxon>
        <taxon>Elateriformia</taxon>
        <taxon>Elateroidea</taxon>
        <taxon>Elateridae</taxon>
        <taxon>Agrypninae</taxon>
        <taxon>Pyrophorini</taxon>
        <taxon>Ignelater</taxon>
    </lineage>
</organism>
<gene>
    <name evidence="1" type="ORF">ILUMI_13974</name>
</gene>
<evidence type="ECO:0000313" key="2">
    <source>
        <dbReference type="Proteomes" id="UP000801492"/>
    </source>
</evidence>
<keyword evidence="2" id="KW-1185">Reference proteome</keyword>
<comment type="caution">
    <text evidence="1">The sequence shown here is derived from an EMBL/GenBank/DDBJ whole genome shotgun (WGS) entry which is preliminary data.</text>
</comment>
<dbReference type="EMBL" id="VTPC01008877">
    <property type="protein sequence ID" value="KAF2892198.1"/>
    <property type="molecule type" value="Genomic_DNA"/>
</dbReference>
<protein>
    <submittedName>
        <fullName evidence="1">Uncharacterized protein</fullName>
    </submittedName>
</protein>
<proteinExistence type="predicted"/>
<dbReference type="AlphaFoldDB" id="A0A8K0GBD9"/>
<reference evidence="1" key="1">
    <citation type="submission" date="2019-08" db="EMBL/GenBank/DDBJ databases">
        <title>The genome of the North American firefly Photinus pyralis.</title>
        <authorList>
            <consortium name="Photinus pyralis genome working group"/>
            <person name="Fallon T.R."/>
            <person name="Sander Lower S.E."/>
            <person name="Weng J.-K."/>
        </authorList>
    </citation>
    <scope>NUCLEOTIDE SEQUENCE</scope>
    <source>
        <strain evidence="1">TRF0915ILg1</strain>
        <tissue evidence="1">Whole body</tissue>
    </source>
</reference>
<evidence type="ECO:0000313" key="1">
    <source>
        <dbReference type="EMBL" id="KAF2892198.1"/>
    </source>
</evidence>
<sequence>MANSGRDRKIAGISDPILPIKSFWWKKPTTYHRFAVRLNRIQKQQISSVHLKKSAIRQQLTQKINEELNKTRDTLLDRNVNERWKSFTNVLKGPSKAEKLWITAESLL</sequence>